<comment type="similarity">
    <text evidence="6">Belongs to the RuvA family.</text>
</comment>
<name>A0A7W9SU19_ARMRO</name>
<accession>A0A7W9SU19</accession>
<feature type="domain" description="Helix-hairpin-helix DNA-binding motif class 1" evidence="7">
    <location>
        <begin position="73"/>
        <end position="92"/>
    </location>
</feature>
<evidence type="ECO:0000256" key="1">
    <source>
        <dbReference type="ARBA" id="ARBA00022490"/>
    </source>
</evidence>
<dbReference type="GO" id="GO:0009379">
    <property type="term" value="C:Holliday junction helicase complex"/>
    <property type="evidence" value="ECO:0007669"/>
    <property type="project" value="InterPro"/>
</dbReference>
<dbReference type="InterPro" id="IPR036267">
    <property type="entry name" value="RuvA_C_sf"/>
</dbReference>
<evidence type="ECO:0000259" key="7">
    <source>
        <dbReference type="SMART" id="SM00278"/>
    </source>
</evidence>
<feature type="region of interest" description="Domain III" evidence="6">
    <location>
        <begin position="155"/>
        <end position="210"/>
    </location>
</feature>
<dbReference type="EMBL" id="JACHGW010000004">
    <property type="protein sequence ID" value="MBB6052820.1"/>
    <property type="molecule type" value="Genomic_DNA"/>
</dbReference>
<sequence>MIAQLTGKVVRVATPAVVLDVNGVGYKVSVPLSVIEQLPADGSPVTLVTHMIVREDDLSLYGFLEESDQQVFELLLTVSGVGPKVALGLLSALGGDGIARVVSSEDVRAITKTPGIGPKLAQRLVLELKDKLMAYGFSRKVEHLAASATVKVRSANDQLLEDVSSALTNLGYNKNDALKAAELALTEALKTDSSPQFATVLRAGLNRLSR</sequence>
<dbReference type="InterPro" id="IPR013849">
    <property type="entry name" value="DNA_helicase_Holl-junc_RuvA_I"/>
</dbReference>
<dbReference type="AlphaFoldDB" id="A0A7W9SU19"/>
<dbReference type="GO" id="GO:0016787">
    <property type="term" value="F:hydrolase activity"/>
    <property type="evidence" value="ECO:0007669"/>
    <property type="project" value="UniProtKB-KW"/>
</dbReference>
<keyword evidence="8" id="KW-0547">Nucleotide-binding</keyword>
<dbReference type="Gene3D" id="1.10.150.20">
    <property type="entry name" value="5' to 3' exonuclease, C-terminal subdomain"/>
    <property type="match status" value="1"/>
</dbReference>
<keyword evidence="2 6" id="KW-0227">DNA damage</keyword>
<evidence type="ECO:0000256" key="3">
    <source>
        <dbReference type="ARBA" id="ARBA00023125"/>
    </source>
</evidence>
<comment type="domain">
    <text evidence="6">Has three domains with a flexible linker between the domains II and III and assumes an 'L' shape. Domain III is highly mobile and contacts RuvB.</text>
</comment>
<dbReference type="GO" id="GO:0005524">
    <property type="term" value="F:ATP binding"/>
    <property type="evidence" value="ECO:0007669"/>
    <property type="project" value="InterPro"/>
</dbReference>
<evidence type="ECO:0000256" key="2">
    <source>
        <dbReference type="ARBA" id="ARBA00022763"/>
    </source>
</evidence>
<dbReference type="GO" id="GO:0006281">
    <property type="term" value="P:DNA repair"/>
    <property type="evidence" value="ECO:0007669"/>
    <property type="project" value="UniProtKB-UniRule"/>
</dbReference>
<dbReference type="InterPro" id="IPR010994">
    <property type="entry name" value="RuvA_2-like"/>
</dbReference>
<dbReference type="InterPro" id="IPR012340">
    <property type="entry name" value="NA-bd_OB-fold"/>
</dbReference>
<evidence type="ECO:0000313" key="9">
    <source>
        <dbReference type="Proteomes" id="UP000520814"/>
    </source>
</evidence>
<dbReference type="Gene3D" id="1.10.8.10">
    <property type="entry name" value="DNA helicase RuvA subunit, C-terminal domain"/>
    <property type="match status" value="1"/>
</dbReference>
<dbReference type="NCBIfam" id="TIGR00084">
    <property type="entry name" value="ruvA"/>
    <property type="match status" value="1"/>
</dbReference>
<dbReference type="Pfam" id="PF01330">
    <property type="entry name" value="RuvA_N"/>
    <property type="match status" value="1"/>
</dbReference>
<comment type="subcellular location">
    <subcellularLocation>
        <location evidence="6">Cytoplasm</location>
    </subcellularLocation>
</comment>
<comment type="function">
    <text evidence="6">The RuvA-RuvB-RuvC complex processes Holliday junction (HJ) DNA during genetic recombination and DNA repair, while the RuvA-RuvB complex plays an important role in the rescue of blocked DNA replication forks via replication fork reversal (RFR). RuvA specifically binds to HJ cruciform DNA, conferring on it an open structure. The RuvB hexamer acts as an ATP-dependent pump, pulling dsDNA into and through the RuvAB complex. HJ branch migration allows RuvC to scan DNA until it finds its consensus sequence, where it cleaves and resolves the cruciform DNA.</text>
</comment>
<evidence type="ECO:0000256" key="4">
    <source>
        <dbReference type="ARBA" id="ARBA00023172"/>
    </source>
</evidence>
<comment type="caution">
    <text evidence="8">The sequence shown here is derived from an EMBL/GenBank/DDBJ whole genome shotgun (WGS) entry which is preliminary data.</text>
</comment>
<keyword evidence="8" id="KW-0347">Helicase</keyword>
<protein>
    <recommendedName>
        <fullName evidence="6">Holliday junction branch migration complex subunit RuvA</fullName>
    </recommendedName>
</protein>
<keyword evidence="9" id="KW-1185">Reference proteome</keyword>
<comment type="caution">
    <text evidence="6">Lacks conserved residue(s) required for the propagation of feature annotation.</text>
</comment>
<dbReference type="InterPro" id="IPR003583">
    <property type="entry name" value="Hlx-hairpin-Hlx_DNA-bd_motif"/>
</dbReference>
<keyword evidence="8" id="KW-0378">Hydrolase</keyword>
<dbReference type="GO" id="GO:0006310">
    <property type="term" value="P:DNA recombination"/>
    <property type="evidence" value="ECO:0007669"/>
    <property type="project" value="UniProtKB-UniRule"/>
</dbReference>
<dbReference type="GO" id="GO:0048476">
    <property type="term" value="C:Holliday junction resolvase complex"/>
    <property type="evidence" value="ECO:0007669"/>
    <property type="project" value="UniProtKB-UniRule"/>
</dbReference>
<dbReference type="InterPro" id="IPR011114">
    <property type="entry name" value="RuvA_C"/>
</dbReference>
<feature type="region of interest" description="Domain I" evidence="6">
    <location>
        <begin position="1"/>
        <end position="64"/>
    </location>
</feature>
<proteinExistence type="inferred from homology"/>
<evidence type="ECO:0000256" key="6">
    <source>
        <dbReference type="HAMAP-Rule" id="MF_00031"/>
    </source>
</evidence>
<dbReference type="Proteomes" id="UP000520814">
    <property type="component" value="Unassembled WGS sequence"/>
</dbReference>
<dbReference type="GO" id="GO:0000400">
    <property type="term" value="F:four-way junction DNA binding"/>
    <property type="evidence" value="ECO:0007669"/>
    <property type="project" value="UniProtKB-UniRule"/>
</dbReference>
<feature type="domain" description="Helix-hairpin-helix DNA-binding motif class 1" evidence="7">
    <location>
        <begin position="108"/>
        <end position="127"/>
    </location>
</feature>
<dbReference type="Pfam" id="PF07499">
    <property type="entry name" value="RuvA_C"/>
    <property type="match status" value="1"/>
</dbReference>
<keyword evidence="4 6" id="KW-0233">DNA recombination</keyword>
<keyword evidence="3 6" id="KW-0238">DNA-binding</keyword>
<dbReference type="GO" id="GO:0005737">
    <property type="term" value="C:cytoplasm"/>
    <property type="evidence" value="ECO:0007669"/>
    <property type="project" value="UniProtKB-SubCell"/>
</dbReference>
<dbReference type="GO" id="GO:0009378">
    <property type="term" value="F:four-way junction helicase activity"/>
    <property type="evidence" value="ECO:0007669"/>
    <property type="project" value="InterPro"/>
</dbReference>
<dbReference type="SMART" id="SM00278">
    <property type="entry name" value="HhH1"/>
    <property type="match status" value="2"/>
</dbReference>
<keyword evidence="1 6" id="KW-0963">Cytoplasm</keyword>
<gene>
    <name evidence="6" type="primary">ruvA</name>
    <name evidence="8" type="ORF">HNQ39_004641</name>
</gene>
<dbReference type="Gene3D" id="2.40.50.140">
    <property type="entry name" value="Nucleic acid-binding proteins"/>
    <property type="match status" value="1"/>
</dbReference>
<dbReference type="InterPro" id="IPR000085">
    <property type="entry name" value="RuvA"/>
</dbReference>
<dbReference type="Pfam" id="PF14520">
    <property type="entry name" value="HHH_5"/>
    <property type="match status" value="1"/>
</dbReference>
<reference evidence="8 9" key="1">
    <citation type="submission" date="2020-08" db="EMBL/GenBank/DDBJ databases">
        <title>Genomic Encyclopedia of Type Strains, Phase IV (KMG-IV): sequencing the most valuable type-strain genomes for metagenomic binning, comparative biology and taxonomic classification.</title>
        <authorList>
            <person name="Goeker M."/>
        </authorList>
    </citation>
    <scope>NUCLEOTIDE SEQUENCE [LARGE SCALE GENOMIC DNA]</scope>
    <source>
        <strain evidence="8 9">DSM 23562</strain>
    </source>
</reference>
<dbReference type="SUPFAM" id="SSF50249">
    <property type="entry name" value="Nucleic acid-binding proteins"/>
    <property type="match status" value="1"/>
</dbReference>
<dbReference type="RefSeq" id="WP_184202475.1">
    <property type="nucleotide sequence ID" value="NZ_JACHGW010000004.1"/>
</dbReference>
<comment type="subunit">
    <text evidence="6">Homotetramer. Forms an RuvA(8)-RuvB(12)-Holliday junction (HJ) complex. HJ DNA is sandwiched between 2 RuvA tetramers; dsDNA enters through RuvA and exits via RuvB. An RuvB hexamer assembles on each DNA strand where it exits the tetramer. Each RuvB hexamer is contacted by two RuvA subunits (via domain III) on 2 adjacent RuvB subunits; this complex drives branch migration. In the full resolvosome a probable DNA-RuvA(4)-RuvB(12)-RuvC(2) complex forms which resolves the HJ.</text>
</comment>
<dbReference type="CDD" id="cd14332">
    <property type="entry name" value="UBA_RuvA_C"/>
    <property type="match status" value="1"/>
</dbReference>
<evidence type="ECO:0000313" key="8">
    <source>
        <dbReference type="EMBL" id="MBB6052820.1"/>
    </source>
</evidence>
<keyword evidence="5 6" id="KW-0234">DNA repair</keyword>
<organism evidence="8 9">
    <name type="scientific">Armatimonas rosea</name>
    <dbReference type="NCBI Taxonomy" id="685828"/>
    <lineage>
        <taxon>Bacteria</taxon>
        <taxon>Bacillati</taxon>
        <taxon>Armatimonadota</taxon>
        <taxon>Armatimonadia</taxon>
        <taxon>Armatimonadales</taxon>
        <taxon>Armatimonadaceae</taxon>
        <taxon>Armatimonas</taxon>
    </lineage>
</organism>
<dbReference type="HAMAP" id="MF_00031">
    <property type="entry name" value="DNA_HJ_migration_RuvA"/>
    <property type="match status" value="1"/>
</dbReference>
<dbReference type="SUPFAM" id="SSF46929">
    <property type="entry name" value="DNA helicase RuvA subunit, C-terminal domain"/>
    <property type="match status" value="1"/>
</dbReference>
<keyword evidence="8" id="KW-0067">ATP-binding</keyword>
<dbReference type="SUPFAM" id="SSF47781">
    <property type="entry name" value="RuvA domain 2-like"/>
    <property type="match status" value="1"/>
</dbReference>
<evidence type="ECO:0000256" key="5">
    <source>
        <dbReference type="ARBA" id="ARBA00023204"/>
    </source>
</evidence>